<feature type="region of interest" description="Disordered" evidence="1">
    <location>
        <begin position="545"/>
        <end position="568"/>
    </location>
</feature>
<dbReference type="Proteomes" id="UP001362999">
    <property type="component" value="Unassembled WGS sequence"/>
</dbReference>
<proteinExistence type="predicted"/>
<comment type="caution">
    <text evidence="2">The sequence shown here is derived from an EMBL/GenBank/DDBJ whole genome shotgun (WGS) entry which is preliminary data.</text>
</comment>
<feature type="compositionally biased region" description="Acidic residues" evidence="1">
    <location>
        <begin position="545"/>
        <end position="556"/>
    </location>
</feature>
<sequence length="617" mass="68928">MKTLPELFTDNFTLVRVVGNSSKRKVYSCDHCSTEIEHRDNRLAQHLVKCDQVPSLARSAAHLHMSGKKPSDSKSSEASEPLSKKRKLVQGDLDGAIETRAMSELQQNTANRKLFKYLVHTNSPFSNADNIFLSDFTNELRPSFQVASRYVASRVHLQAVEDLYKLNREATLLIDGWEDLLRRSLYGKAAARIGQPSTILGLKDVTGQCGQATTILETAESAMADMGIENASCFLALVTDNPNVMKSFRKLFEKKYIWILILACFVHQLNTLIGEICQYLGAKKTIQLANKIVTFFNSSHFWGGQLKMVATAEEISRGLKSNCESRCVVLHQTPLGTLIARPDARKPTNGLSAINADVVKAIQDHNDTFWPMLKQIIRVAKPFVDVIAACEGRSATLADCMLHLLGAAYKLSVVERHEEDDKEFFNHARAVVDKRFRLIATPLHRLALFLHPLCRKFTVLDAKGYTLRDYKCECRMLCDDIDKYHSCRDKFAGGDKDAHGPPLEKRKDLERWEQPMATVETDGPGDDQISGVDAVFVDLEARLAEEDDGEDEEEDFPPAPAVVGGTRKGPRSLMKGEIYDFKLVKKALDNVIPVEESAGLNVVKDKGGEDWSIDDLV</sequence>
<evidence type="ECO:0000313" key="2">
    <source>
        <dbReference type="EMBL" id="KAK7008485.1"/>
    </source>
</evidence>
<dbReference type="SUPFAM" id="SSF53098">
    <property type="entry name" value="Ribonuclease H-like"/>
    <property type="match status" value="1"/>
</dbReference>
<dbReference type="InterPro" id="IPR012337">
    <property type="entry name" value="RNaseH-like_sf"/>
</dbReference>
<organism evidence="2 3">
    <name type="scientific">Favolaschia claudopus</name>
    <dbReference type="NCBI Taxonomy" id="2862362"/>
    <lineage>
        <taxon>Eukaryota</taxon>
        <taxon>Fungi</taxon>
        <taxon>Dikarya</taxon>
        <taxon>Basidiomycota</taxon>
        <taxon>Agaricomycotina</taxon>
        <taxon>Agaricomycetes</taxon>
        <taxon>Agaricomycetidae</taxon>
        <taxon>Agaricales</taxon>
        <taxon>Marasmiineae</taxon>
        <taxon>Mycenaceae</taxon>
        <taxon>Favolaschia</taxon>
    </lineage>
</organism>
<reference evidence="2 3" key="1">
    <citation type="journal article" date="2024" name="J Genomics">
        <title>Draft genome sequencing and assembly of Favolaschia claudopus CIRM-BRFM 2984 isolated from oak limbs.</title>
        <authorList>
            <person name="Navarro D."/>
            <person name="Drula E."/>
            <person name="Chaduli D."/>
            <person name="Cazenave R."/>
            <person name="Ahrendt S."/>
            <person name="Wang J."/>
            <person name="Lipzen A."/>
            <person name="Daum C."/>
            <person name="Barry K."/>
            <person name="Grigoriev I.V."/>
            <person name="Favel A."/>
            <person name="Rosso M.N."/>
            <person name="Martin F."/>
        </authorList>
    </citation>
    <scope>NUCLEOTIDE SEQUENCE [LARGE SCALE GENOMIC DNA]</scope>
    <source>
        <strain evidence="2 3">CIRM-BRFM 2984</strain>
    </source>
</reference>
<evidence type="ECO:0000256" key="1">
    <source>
        <dbReference type="SAM" id="MobiDB-lite"/>
    </source>
</evidence>
<dbReference type="EMBL" id="JAWWNJ010000067">
    <property type="protein sequence ID" value="KAK7008485.1"/>
    <property type="molecule type" value="Genomic_DNA"/>
</dbReference>
<evidence type="ECO:0000313" key="3">
    <source>
        <dbReference type="Proteomes" id="UP001362999"/>
    </source>
</evidence>
<keyword evidence="3" id="KW-1185">Reference proteome</keyword>
<feature type="region of interest" description="Disordered" evidence="1">
    <location>
        <begin position="59"/>
        <end position="86"/>
    </location>
</feature>
<name>A0AAW0AJE3_9AGAR</name>
<protein>
    <submittedName>
        <fullName evidence="2">DUF659 domain-containing protein</fullName>
    </submittedName>
</protein>
<accession>A0AAW0AJE3</accession>
<gene>
    <name evidence="2" type="ORF">R3P38DRAFT_3324596</name>
</gene>
<dbReference type="AlphaFoldDB" id="A0AAW0AJE3"/>